<dbReference type="Proteomes" id="UP000011115">
    <property type="component" value="Unassembled WGS sequence"/>
</dbReference>
<name>M1DF25_SOLTU</name>
<evidence type="ECO:0000256" key="1">
    <source>
        <dbReference type="SAM" id="Phobius"/>
    </source>
</evidence>
<dbReference type="Gramene" id="PGSC0003DMT400088015">
    <property type="protein sequence ID" value="PGSC0003DMT400088015"/>
    <property type="gene ID" value="PGSC0003DMG400037586"/>
</dbReference>
<sequence>MTPRHIGERDFKRDEKIAKLAKERRESKKASSSRRIPIDHTIPSWKRGSYTAINSFLASHDIDRMVPNKITTESRANEHNENQNENSGTIVEFQTNASGNSALTDGASSYTGSPIYFFLCSFFTLTVGYLLPAFEDKLLLIVVG</sequence>
<accession>M1DF25</accession>
<dbReference type="InParanoid" id="M1DF25"/>
<dbReference type="AlphaFoldDB" id="M1DF25"/>
<keyword evidence="1" id="KW-0812">Transmembrane</keyword>
<dbReference type="PaxDb" id="4113-PGSC0003DMT400088015"/>
<evidence type="ECO:0000313" key="2">
    <source>
        <dbReference type="EnsemblPlants" id="PGSC0003DMT400088015"/>
    </source>
</evidence>
<protein>
    <submittedName>
        <fullName evidence="2">Uncharacterized protein</fullName>
    </submittedName>
</protein>
<organism evidence="2 3">
    <name type="scientific">Solanum tuberosum</name>
    <name type="common">Potato</name>
    <dbReference type="NCBI Taxonomy" id="4113"/>
    <lineage>
        <taxon>Eukaryota</taxon>
        <taxon>Viridiplantae</taxon>
        <taxon>Streptophyta</taxon>
        <taxon>Embryophyta</taxon>
        <taxon>Tracheophyta</taxon>
        <taxon>Spermatophyta</taxon>
        <taxon>Magnoliopsida</taxon>
        <taxon>eudicotyledons</taxon>
        <taxon>Gunneridae</taxon>
        <taxon>Pentapetalae</taxon>
        <taxon>asterids</taxon>
        <taxon>lamiids</taxon>
        <taxon>Solanales</taxon>
        <taxon>Solanaceae</taxon>
        <taxon>Solanoideae</taxon>
        <taxon>Solaneae</taxon>
        <taxon>Solanum</taxon>
    </lineage>
</organism>
<feature type="transmembrane region" description="Helical" evidence="1">
    <location>
        <begin position="115"/>
        <end position="134"/>
    </location>
</feature>
<dbReference type="HOGENOM" id="CLU_029307_7_4_1"/>
<keyword evidence="3" id="KW-1185">Reference proteome</keyword>
<keyword evidence="1" id="KW-1133">Transmembrane helix</keyword>
<reference evidence="3" key="1">
    <citation type="journal article" date="2011" name="Nature">
        <title>Genome sequence and analysis of the tuber crop potato.</title>
        <authorList>
            <consortium name="The Potato Genome Sequencing Consortium"/>
        </authorList>
    </citation>
    <scope>NUCLEOTIDE SEQUENCE [LARGE SCALE GENOMIC DNA]</scope>
    <source>
        <strain evidence="3">cv. DM1-3 516 R44</strain>
    </source>
</reference>
<keyword evidence="1" id="KW-0472">Membrane</keyword>
<proteinExistence type="predicted"/>
<dbReference type="EnsemblPlants" id="PGSC0003DMT400088015">
    <property type="protein sequence ID" value="PGSC0003DMT400088015"/>
    <property type="gene ID" value="PGSC0003DMG400037586"/>
</dbReference>
<reference evidence="2" key="2">
    <citation type="submission" date="2015-06" db="UniProtKB">
        <authorList>
            <consortium name="EnsemblPlants"/>
        </authorList>
    </citation>
    <scope>IDENTIFICATION</scope>
    <source>
        <strain evidence="2">DM1-3 516 R44</strain>
    </source>
</reference>
<evidence type="ECO:0000313" key="3">
    <source>
        <dbReference type="Proteomes" id="UP000011115"/>
    </source>
</evidence>